<evidence type="ECO:0000256" key="1">
    <source>
        <dbReference type="SAM" id="MobiDB-lite"/>
    </source>
</evidence>
<sequence>RHGVERALARGIGNRRATAGNAGDRGDVHHRRRTARGLRPGLQKRTRGTDHLERADGVDRVDALEVFRGQAIEIMVRDMLGGAGIVDEHVDAAPALCRGRNLLAVLIARDVALHHQHLGALLAAKLGRRLGLRLAVGIVDDEARARRGEDLRGGGAESRCRPRHDRAQTVLGHLHFPCCREPDELRRWHTISRGNTSANRAGPSQIGVRALLQAGPLRIVMAADDLDT</sequence>
<dbReference type="Proteomes" id="UP000287033">
    <property type="component" value="Unassembled WGS sequence"/>
</dbReference>
<gene>
    <name evidence="2" type="ORF">chiPu_0030830</name>
</gene>
<feature type="non-terminal residue" evidence="2">
    <location>
        <position position="1"/>
    </location>
</feature>
<protein>
    <submittedName>
        <fullName evidence="2">Uncharacterized protein</fullName>
    </submittedName>
</protein>
<accession>A0A401TVE8</accession>
<evidence type="ECO:0000313" key="2">
    <source>
        <dbReference type="EMBL" id="GCC46619.1"/>
    </source>
</evidence>
<comment type="caution">
    <text evidence="2">The sequence shown here is derived from an EMBL/GenBank/DDBJ whole genome shotgun (WGS) entry which is preliminary data.</text>
</comment>
<keyword evidence="3" id="KW-1185">Reference proteome</keyword>
<reference evidence="2 3" key="1">
    <citation type="journal article" date="2018" name="Nat. Ecol. Evol.">
        <title>Shark genomes provide insights into elasmobranch evolution and the origin of vertebrates.</title>
        <authorList>
            <person name="Hara Y"/>
            <person name="Yamaguchi K"/>
            <person name="Onimaru K"/>
            <person name="Kadota M"/>
            <person name="Koyanagi M"/>
            <person name="Keeley SD"/>
            <person name="Tatsumi K"/>
            <person name="Tanaka K"/>
            <person name="Motone F"/>
            <person name="Kageyama Y"/>
            <person name="Nozu R"/>
            <person name="Adachi N"/>
            <person name="Nishimura O"/>
            <person name="Nakagawa R"/>
            <person name="Tanegashima C"/>
            <person name="Kiyatake I"/>
            <person name="Matsumoto R"/>
            <person name="Murakumo K"/>
            <person name="Nishida K"/>
            <person name="Terakita A"/>
            <person name="Kuratani S"/>
            <person name="Sato K"/>
            <person name="Hyodo S Kuraku.S."/>
        </authorList>
    </citation>
    <scope>NUCLEOTIDE SEQUENCE [LARGE SCALE GENOMIC DNA]</scope>
</reference>
<organism evidence="2 3">
    <name type="scientific">Chiloscyllium punctatum</name>
    <name type="common">Brownbanded bambooshark</name>
    <name type="synonym">Hemiscyllium punctatum</name>
    <dbReference type="NCBI Taxonomy" id="137246"/>
    <lineage>
        <taxon>Eukaryota</taxon>
        <taxon>Metazoa</taxon>
        <taxon>Chordata</taxon>
        <taxon>Craniata</taxon>
        <taxon>Vertebrata</taxon>
        <taxon>Chondrichthyes</taxon>
        <taxon>Elasmobranchii</taxon>
        <taxon>Galeomorphii</taxon>
        <taxon>Galeoidea</taxon>
        <taxon>Orectolobiformes</taxon>
        <taxon>Hemiscylliidae</taxon>
        <taxon>Chiloscyllium</taxon>
    </lineage>
</organism>
<proteinExistence type="predicted"/>
<dbReference type="EMBL" id="BEZZ01193956">
    <property type="protein sequence ID" value="GCC46619.1"/>
    <property type="molecule type" value="Genomic_DNA"/>
</dbReference>
<dbReference type="AlphaFoldDB" id="A0A401TVE8"/>
<feature type="region of interest" description="Disordered" evidence="1">
    <location>
        <begin position="10"/>
        <end position="33"/>
    </location>
</feature>
<evidence type="ECO:0000313" key="3">
    <source>
        <dbReference type="Proteomes" id="UP000287033"/>
    </source>
</evidence>
<name>A0A401TVE8_CHIPU</name>